<organism evidence="10 11">
    <name type="scientific">Oceanidesulfovibrio marinus</name>
    <dbReference type="NCBI Taxonomy" id="370038"/>
    <lineage>
        <taxon>Bacteria</taxon>
        <taxon>Pseudomonadati</taxon>
        <taxon>Thermodesulfobacteriota</taxon>
        <taxon>Desulfovibrionia</taxon>
        <taxon>Desulfovibrionales</taxon>
        <taxon>Desulfovibrionaceae</taxon>
        <taxon>Oceanidesulfovibrio</taxon>
    </lineage>
</organism>
<feature type="compositionally biased region" description="Low complexity" evidence="8">
    <location>
        <begin position="170"/>
        <end position="181"/>
    </location>
</feature>
<evidence type="ECO:0000256" key="8">
    <source>
        <dbReference type="SAM" id="MobiDB-lite"/>
    </source>
</evidence>
<dbReference type="PROSITE" id="PS50928">
    <property type="entry name" value="ABC_TM1"/>
    <property type="match status" value="1"/>
</dbReference>
<gene>
    <name evidence="10" type="ORF">E8L03_19495</name>
</gene>
<dbReference type="Pfam" id="PF00528">
    <property type="entry name" value="BPD_transp_1"/>
    <property type="match status" value="1"/>
</dbReference>
<dbReference type="Gene3D" id="1.10.3720.10">
    <property type="entry name" value="MetI-like"/>
    <property type="match status" value="1"/>
</dbReference>
<evidence type="ECO:0000259" key="9">
    <source>
        <dbReference type="PROSITE" id="PS50928"/>
    </source>
</evidence>
<proteinExistence type="inferred from homology"/>
<feature type="domain" description="ABC transmembrane type-1" evidence="9">
    <location>
        <begin position="383"/>
        <end position="563"/>
    </location>
</feature>
<feature type="region of interest" description="Disordered" evidence="8">
    <location>
        <begin position="251"/>
        <end position="300"/>
    </location>
</feature>
<keyword evidence="6 7" id="KW-0472">Membrane</keyword>
<keyword evidence="5 7" id="KW-1133">Transmembrane helix</keyword>
<feature type="region of interest" description="Disordered" evidence="8">
    <location>
        <begin position="121"/>
        <end position="228"/>
    </location>
</feature>
<comment type="subcellular location">
    <subcellularLocation>
        <location evidence="1 7">Cell membrane</location>
        <topology evidence="1 7">Multi-pass membrane protein</topology>
    </subcellularLocation>
</comment>
<evidence type="ECO:0000256" key="4">
    <source>
        <dbReference type="ARBA" id="ARBA00022692"/>
    </source>
</evidence>
<feature type="region of interest" description="Disordered" evidence="8">
    <location>
        <begin position="41"/>
        <end position="106"/>
    </location>
</feature>
<accession>A0ABX6NL75</accession>
<feature type="transmembrane region" description="Helical" evidence="7">
    <location>
        <begin position="387"/>
        <end position="411"/>
    </location>
</feature>
<feature type="compositionally biased region" description="Basic and acidic residues" evidence="8">
    <location>
        <begin position="276"/>
        <end position="288"/>
    </location>
</feature>
<evidence type="ECO:0000256" key="3">
    <source>
        <dbReference type="ARBA" id="ARBA00022475"/>
    </source>
</evidence>
<evidence type="ECO:0000256" key="5">
    <source>
        <dbReference type="ARBA" id="ARBA00022989"/>
    </source>
</evidence>
<feature type="transmembrane region" description="Helical" evidence="7">
    <location>
        <begin position="423"/>
        <end position="441"/>
    </location>
</feature>
<feature type="transmembrane region" description="Helical" evidence="7">
    <location>
        <begin position="545"/>
        <end position="567"/>
    </location>
</feature>
<dbReference type="PANTHER" id="PTHR30151:SF0">
    <property type="entry name" value="ABC TRANSPORTER PERMEASE PROTEIN MJ0413-RELATED"/>
    <property type="match status" value="1"/>
</dbReference>
<comment type="similarity">
    <text evidence="7">Belongs to the binding-protein-dependent transport system permease family.</text>
</comment>
<evidence type="ECO:0000256" key="6">
    <source>
        <dbReference type="ARBA" id="ARBA00023136"/>
    </source>
</evidence>
<feature type="transmembrane region" description="Helical" evidence="7">
    <location>
        <begin position="447"/>
        <end position="469"/>
    </location>
</feature>
<dbReference type="CDD" id="cd06261">
    <property type="entry name" value="TM_PBP2"/>
    <property type="match status" value="1"/>
</dbReference>
<feature type="compositionally biased region" description="Low complexity" evidence="8">
    <location>
        <begin position="125"/>
        <end position="136"/>
    </location>
</feature>
<evidence type="ECO:0000256" key="2">
    <source>
        <dbReference type="ARBA" id="ARBA00022448"/>
    </source>
</evidence>
<keyword evidence="4 7" id="KW-0812">Transmembrane</keyword>
<evidence type="ECO:0000313" key="10">
    <source>
        <dbReference type="EMBL" id="QJT11432.1"/>
    </source>
</evidence>
<protein>
    <submittedName>
        <fullName evidence="10">ABC transporter permease subunit</fullName>
    </submittedName>
</protein>
<dbReference type="EMBL" id="CP039543">
    <property type="protein sequence ID" value="QJT11432.1"/>
    <property type="molecule type" value="Genomic_DNA"/>
</dbReference>
<name>A0ABX6NL75_9BACT</name>
<evidence type="ECO:0000313" key="11">
    <source>
        <dbReference type="Proteomes" id="UP000503251"/>
    </source>
</evidence>
<dbReference type="PANTHER" id="PTHR30151">
    <property type="entry name" value="ALKANE SULFONATE ABC TRANSPORTER-RELATED, MEMBRANE SUBUNIT"/>
    <property type="match status" value="1"/>
</dbReference>
<feature type="transmembrane region" description="Helical" evidence="7">
    <location>
        <begin position="490"/>
        <end position="510"/>
    </location>
</feature>
<sequence length="576" mass="59631">MWISFANRAGWPHEHAPYSAHAPGVCARSLPGLRRRAEAASGLRARHCRDTAPGDHGGPQPGHRVHSLELAGPTPRACGDQGRRRGAHDHGHGLHPAQQGHPRRCGGALLQPLVDRLGRRLTGHAAGPAGPGDPAALRSRGDAGSDPANTGWRVRPALPRQTRGQRHGGRQPAPARQGAARLSERAGRVPGRAAGSAPGGPAPETARLPGDMARRVSGASQPLPERAGRRWGSVLGPWSAGYAPLRVRRGPCLGRGPPRGHEGAGQGHLSGSLAADTKRARPIDRRADTPGSHGRGLGPVSAGAPAWAVSGVHRRRAAAAGLLRGSAMSGQSLAGKLAGVALLIAAWELVSRQVHGIAVASPLETLAALWRFANQPAFLLGDLWTSVWRVVLGFVVGALCGGGLGMIAGFVPFVRSALTPARWMLGSVPGVVVVMLGMLWFGMGSAMVVAIVALMVAPAIFVAVVEGLGSVDAGLLEMARAYRLTPRMRFVNIYCPAMAAPFVSAGIVALGGSMRVAVLAEALGANQGIGHALAVARTNLQTPELYALALLSMALVGIAEMVLLRVARRAFPGGRP</sequence>
<dbReference type="InterPro" id="IPR035906">
    <property type="entry name" value="MetI-like_sf"/>
</dbReference>
<dbReference type="Proteomes" id="UP000503251">
    <property type="component" value="Chromosome"/>
</dbReference>
<evidence type="ECO:0000256" key="7">
    <source>
        <dbReference type="RuleBase" id="RU363032"/>
    </source>
</evidence>
<evidence type="ECO:0000256" key="1">
    <source>
        <dbReference type="ARBA" id="ARBA00004651"/>
    </source>
</evidence>
<dbReference type="InterPro" id="IPR000515">
    <property type="entry name" value="MetI-like"/>
</dbReference>
<keyword evidence="3" id="KW-1003">Cell membrane</keyword>
<keyword evidence="2 7" id="KW-0813">Transport</keyword>
<reference evidence="10 11" key="1">
    <citation type="submission" date="2019-04" db="EMBL/GenBank/DDBJ databases">
        <title>Isolation and culture of sulfate reducing bacteria from the cold seep of the South China Sea.</title>
        <authorList>
            <person name="Sun C."/>
            <person name="Liu R."/>
        </authorList>
    </citation>
    <scope>NUCLEOTIDE SEQUENCE [LARGE SCALE GENOMIC DNA]</scope>
    <source>
        <strain evidence="10 11">CS1</strain>
    </source>
</reference>
<dbReference type="SUPFAM" id="SSF161098">
    <property type="entry name" value="MetI-like"/>
    <property type="match status" value="1"/>
</dbReference>
<keyword evidence="11" id="KW-1185">Reference proteome</keyword>